<dbReference type="Proteomes" id="UP000436088">
    <property type="component" value="Unassembled WGS sequence"/>
</dbReference>
<keyword evidence="3" id="KW-1185">Reference proteome</keyword>
<proteinExistence type="predicted"/>
<protein>
    <submittedName>
        <fullName evidence="2">Uncharacterized protein</fullName>
    </submittedName>
</protein>
<accession>A0A6A3BXF3</accession>
<name>A0A6A3BXF3_HIBSY</name>
<evidence type="ECO:0000256" key="1">
    <source>
        <dbReference type="SAM" id="Phobius"/>
    </source>
</evidence>
<keyword evidence="1" id="KW-0812">Transmembrane</keyword>
<feature type="transmembrane region" description="Helical" evidence="1">
    <location>
        <begin position="52"/>
        <end position="71"/>
    </location>
</feature>
<dbReference type="AlphaFoldDB" id="A0A6A3BXF3"/>
<organism evidence="2 3">
    <name type="scientific">Hibiscus syriacus</name>
    <name type="common">Rose of Sharon</name>
    <dbReference type="NCBI Taxonomy" id="106335"/>
    <lineage>
        <taxon>Eukaryota</taxon>
        <taxon>Viridiplantae</taxon>
        <taxon>Streptophyta</taxon>
        <taxon>Embryophyta</taxon>
        <taxon>Tracheophyta</taxon>
        <taxon>Spermatophyta</taxon>
        <taxon>Magnoliopsida</taxon>
        <taxon>eudicotyledons</taxon>
        <taxon>Gunneridae</taxon>
        <taxon>Pentapetalae</taxon>
        <taxon>rosids</taxon>
        <taxon>malvids</taxon>
        <taxon>Malvales</taxon>
        <taxon>Malvaceae</taxon>
        <taxon>Malvoideae</taxon>
        <taxon>Hibiscus</taxon>
    </lineage>
</organism>
<sequence>MSALRVSKCFMVFLGGRFVVGGRFQVLVAAFQHFSFMELWSIFRAGLVEMSGVIPGVVDLGTCGVLFFLALKDQVLVSILRKPVHEEFREFSDSLGPVMERRYQQFDGVELLSRLQEGSLGVVGFEFRSCFGFVVVHFGAGSSHCGTWHSGVEVEGEGPCSDEAWADEVDSLTVCNGGSCAWSPKVRYGCYACFGLPEVWFLYL</sequence>
<evidence type="ECO:0000313" key="2">
    <source>
        <dbReference type="EMBL" id="KAE8721274.1"/>
    </source>
</evidence>
<dbReference type="EMBL" id="VEPZ02000636">
    <property type="protein sequence ID" value="KAE8721274.1"/>
    <property type="molecule type" value="Genomic_DNA"/>
</dbReference>
<feature type="transmembrane region" description="Helical" evidence="1">
    <location>
        <begin position="12"/>
        <end position="32"/>
    </location>
</feature>
<keyword evidence="1" id="KW-0472">Membrane</keyword>
<reference evidence="2" key="1">
    <citation type="submission" date="2019-09" db="EMBL/GenBank/DDBJ databases">
        <title>Draft genome information of white flower Hibiscus syriacus.</title>
        <authorList>
            <person name="Kim Y.-M."/>
        </authorList>
    </citation>
    <scope>NUCLEOTIDE SEQUENCE [LARGE SCALE GENOMIC DNA]</scope>
    <source>
        <strain evidence="2">YM2019G1</strain>
    </source>
</reference>
<evidence type="ECO:0000313" key="3">
    <source>
        <dbReference type="Proteomes" id="UP000436088"/>
    </source>
</evidence>
<comment type="caution">
    <text evidence="2">The sequence shown here is derived from an EMBL/GenBank/DDBJ whole genome shotgun (WGS) entry which is preliminary data.</text>
</comment>
<gene>
    <name evidence="2" type="ORF">F3Y22_tig00016563pilonHSYRG00103</name>
</gene>
<keyword evidence="1" id="KW-1133">Transmembrane helix</keyword>